<dbReference type="GO" id="GO:0031177">
    <property type="term" value="F:phosphopantetheine binding"/>
    <property type="evidence" value="ECO:0007669"/>
    <property type="project" value="TreeGrafter"/>
</dbReference>
<dbReference type="PANTHER" id="PTHR45527:SF1">
    <property type="entry name" value="FATTY ACID SYNTHASE"/>
    <property type="match status" value="1"/>
</dbReference>
<dbReference type="GO" id="GO:0003824">
    <property type="term" value="F:catalytic activity"/>
    <property type="evidence" value="ECO:0007669"/>
    <property type="project" value="InterPro"/>
</dbReference>
<dbReference type="AlphaFoldDB" id="A0A0A5HKA3"/>
<dbReference type="STRING" id="1385512.N784_15290"/>
<dbReference type="GO" id="GO:0005737">
    <property type="term" value="C:cytoplasm"/>
    <property type="evidence" value="ECO:0007669"/>
    <property type="project" value="TreeGrafter"/>
</dbReference>
<proteinExistence type="predicted"/>
<dbReference type="Pfam" id="PF00550">
    <property type="entry name" value="PP-binding"/>
    <property type="match status" value="1"/>
</dbReference>
<dbReference type="GO" id="GO:0043041">
    <property type="term" value="P:amino acid activation for nonribosomal peptide biosynthetic process"/>
    <property type="evidence" value="ECO:0007669"/>
    <property type="project" value="TreeGrafter"/>
</dbReference>
<dbReference type="Pfam" id="PF00668">
    <property type="entry name" value="Condensation"/>
    <property type="match status" value="1"/>
</dbReference>
<evidence type="ECO:0000313" key="2">
    <source>
        <dbReference type="EMBL" id="KGX84027.1"/>
    </source>
</evidence>
<keyword evidence="3" id="KW-1185">Reference proteome</keyword>
<organism evidence="2 3">
    <name type="scientific">Pontibacillus litoralis JSM 072002</name>
    <dbReference type="NCBI Taxonomy" id="1385512"/>
    <lineage>
        <taxon>Bacteria</taxon>
        <taxon>Bacillati</taxon>
        <taxon>Bacillota</taxon>
        <taxon>Bacilli</taxon>
        <taxon>Bacillales</taxon>
        <taxon>Bacillaceae</taxon>
        <taxon>Pontibacillus</taxon>
    </lineage>
</organism>
<dbReference type="SUPFAM" id="SSF47336">
    <property type="entry name" value="ACP-like"/>
    <property type="match status" value="1"/>
</dbReference>
<reference evidence="2 3" key="1">
    <citation type="submission" date="2013-08" db="EMBL/GenBank/DDBJ databases">
        <authorList>
            <person name="Huang J."/>
            <person name="Wang G."/>
        </authorList>
    </citation>
    <scope>NUCLEOTIDE SEQUENCE [LARGE SCALE GENOMIC DNA]</scope>
    <source>
        <strain evidence="2 3">JSM 072002</strain>
    </source>
</reference>
<dbReference type="Gene3D" id="3.30.559.30">
    <property type="entry name" value="Nonribosomal peptide synthetase, condensation domain"/>
    <property type="match status" value="1"/>
</dbReference>
<dbReference type="InterPro" id="IPR009081">
    <property type="entry name" value="PP-bd_ACP"/>
</dbReference>
<sequence>MLSQIFNHNNNLIQGKEIHIDINDQFREYLNKNQTYQKSLEFWKDYIRNIPEKPKVENENSNMAKTESIYLGNDITEKILEYAKRKNVSPNVVYLSLYLKLTHEDNQDDLTVVGVTNSGRQNLGLEELNLVGCLLNTLPMKVDFKQIPTFDELLDEVQKYLTNLVKHGDVSLNSILRSSKRTLRENSEMFSDIFVFQDYPINNELFDEIGISDIDYRAGSNFNRSFIVSLNYKTEVGFMFNDETKRFKIQSFLKRFEEDIMRMLENKLEINNSNDNAITIEKIVVSAWKDILQVDSLKLSDNFFDLGGDSISSLRIALRLKKSNTNISPTAIFSNQTIEELVNHISEVNTN</sequence>
<dbReference type="OrthoDB" id="9778383at2"/>
<comment type="caution">
    <text evidence="2">The sequence shown here is derived from an EMBL/GenBank/DDBJ whole genome shotgun (WGS) entry which is preliminary data.</text>
</comment>
<protein>
    <recommendedName>
        <fullName evidence="1">Carrier domain-containing protein</fullName>
    </recommendedName>
</protein>
<dbReference type="GO" id="GO:0044550">
    <property type="term" value="P:secondary metabolite biosynthetic process"/>
    <property type="evidence" value="ECO:0007669"/>
    <property type="project" value="TreeGrafter"/>
</dbReference>
<gene>
    <name evidence="2" type="ORF">N784_15290</name>
</gene>
<dbReference type="eggNOG" id="COG1020">
    <property type="taxonomic scope" value="Bacteria"/>
</dbReference>
<dbReference type="PANTHER" id="PTHR45527">
    <property type="entry name" value="NONRIBOSOMAL PEPTIDE SYNTHETASE"/>
    <property type="match status" value="1"/>
</dbReference>
<dbReference type="InterPro" id="IPR036736">
    <property type="entry name" value="ACP-like_sf"/>
</dbReference>
<dbReference type="PROSITE" id="PS50075">
    <property type="entry name" value="CARRIER"/>
    <property type="match status" value="1"/>
</dbReference>
<feature type="domain" description="Carrier" evidence="1">
    <location>
        <begin position="275"/>
        <end position="349"/>
    </location>
</feature>
<dbReference type="InterPro" id="IPR001242">
    <property type="entry name" value="Condensation_dom"/>
</dbReference>
<evidence type="ECO:0000313" key="3">
    <source>
        <dbReference type="Proteomes" id="UP000030401"/>
    </source>
</evidence>
<dbReference type="EMBL" id="AVPG01000053">
    <property type="protein sequence ID" value="KGX84027.1"/>
    <property type="molecule type" value="Genomic_DNA"/>
</dbReference>
<dbReference type="Gene3D" id="1.10.1200.10">
    <property type="entry name" value="ACP-like"/>
    <property type="match status" value="1"/>
</dbReference>
<evidence type="ECO:0000259" key="1">
    <source>
        <dbReference type="PROSITE" id="PS50075"/>
    </source>
</evidence>
<dbReference type="Proteomes" id="UP000030401">
    <property type="component" value="Unassembled WGS sequence"/>
</dbReference>
<name>A0A0A5HKA3_9BACI</name>
<dbReference type="SUPFAM" id="SSF52777">
    <property type="entry name" value="CoA-dependent acyltransferases"/>
    <property type="match status" value="1"/>
</dbReference>
<accession>A0A0A5HKA3</accession>